<dbReference type="InterPro" id="IPR051012">
    <property type="entry name" value="CellSynth/LPSAsmb/PSIAsmb"/>
</dbReference>
<sequence length="522" mass="54929">MALPVAAQERPPVAGDPAAYVRARAADADGAPERAGIGYARALAAAPDDAKIAQRAYRQALAVGDYSLASRAAAILVKAGVAPPDTDLLALAMALRQGDAASAQIAVNRLGRGPLDFLAPALGAWLAHDRGASGVAYLDAQSGNALARRYNARHRALLLIAERRLGEAMTDLALLLGTGDAEPDLRIDAALLFDRVGEGRAAKRLLAQAGTDPRVLAKRRGKVDAAFGTARLFLGLAADLSTDEMGPLVVLLTRAALLLDPGDDRARLYLAEALSVEGATQPALDVLDAVGTRGGFAHGAGVGRVQVLRRAGRDADALALAARLSDERTASSSDAETYGDLLAEESRFADAANAYRTALDRDGAPGEWRLYYLLGTALDRAGRWDEALPALRQATALAPDEAEPLHYLGDAQVRRGENVAGAQALLERAATLKPEDPAIADSLGWSYVQRGDLARGLPLIEKAARGDPAGSRVNEHLGDAYWRLGRRYEARYAWRAAALFAEADDASRIAAKLTDGLAPQSN</sequence>
<name>A0A7U5BFG9_9SPHN</name>
<dbReference type="PROSITE" id="PS50005">
    <property type="entry name" value="TPR"/>
    <property type="match status" value="1"/>
</dbReference>
<dbReference type="Proteomes" id="UP000032300">
    <property type="component" value="Chromosome"/>
</dbReference>
<evidence type="ECO:0000313" key="5">
    <source>
        <dbReference type="Proteomes" id="UP000032300"/>
    </source>
</evidence>
<evidence type="ECO:0008006" key="6">
    <source>
        <dbReference type="Google" id="ProtNLM"/>
    </source>
</evidence>
<reference evidence="4 5" key="1">
    <citation type="journal article" date="2015" name="Int. J. Syst. Evol. Microbiol.">
        <title>Sphingomonas hengshuiensis sp. nov., isolated from lake wetland.</title>
        <authorList>
            <person name="Wei S."/>
            <person name="Wang T."/>
            <person name="Liu H."/>
            <person name="Zhang C."/>
            <person name="Guo J."/>
            <person name="Wang Q."/>
            <person name="Liang K."/>
            <person name="Zhang Z."/>
        </authorList>
    </citation>
    <scope>NUCLEOTIDE SEQUENCE [LARGE SCALE GENOMIC DNA]</scope>
    <source>
        <strain evidence="4 5">WHSC-8</strain>
    </source>
</reference>
<evidence type="ECO:0000256" key="1">
    <source>
        <dbReference type="ARBA" id="ARBA00022737"/>
    </source>
</evidence>
<dbReference type="Gene3D" id="1.25.40.10">
    <property type="entry name" value="Tetratricopeptide repeat domain"/>
    <property type="match status" value="2"/>
</dbReference>
<keyword evidence="1" id="KW-0677">Repeat</keyword>
<dbReference type="AlphaFoldDB" id="A0A7U5BFG9"/>
<dbReference type="Pfam" id="PF13432">
    <property type="entry name" value="TPR_16"/>
    <property type="match status" value="2"/>
</dbReference>
<dbReference type="PANTHER" id="PTHR45586:SF1">
    <property type="entry name" value="LIPOPOLYSACCHARIDE ASSEMBLY PROTEIN B"/>
    <property type="match status" value="1"/>
</dbReference>
<dbReference type="InterPro" id="IPR019734">
    <property type="entry name" value="TPR_rpt"/>
</dbReference>
<dbReference type="InterPro" id="IPR011990">
    <property type="entry name" value="TPR-like_helical_dom_sf"/>
</dbReference>
<reference evidence="4 5" key="2">
    <citation type="submission" date="2015-02" db="EMBL/GenBank/DDBJ databases">
        <title>The complete genome of Sphingomonas hengshuiensis sp. WHSC-8 isolated from soil of Hengshui Lake.</title>
        <authorList>
            <person name="Wei S."/>
            <person name="Guo J."/>
            <person name="Su C."/>
            <person name="Wu R."/>
            <person name="Zhang Z."/>
            <person name="Liang K."/>
            <person name="Li H."/>
            <person name="Wang T."/>
            <person name="Liu H."/>
            <person name="Zhang C."/>
            <person name="Li Z."/>
            <person name="Wang Q."/>
            <person name="Meng J."/>
        </authorList>
    </citation>
    <scope>NUCLEOTIDE SEQUENCE [LARGE SCALE GENOMIC DNA]</scope>
    <source>
        <strain evidence="4 5">WHSC-8</strain>
    </source>
</reference>
<keyword evidence="5" id="KW-1185">Reference proteome</keyword>
<organism evidence="4 5">
    <name type="scientific">Sphingomonas hengshuiensis</name>
    <dbReference type="NCBI Taxonomy" id="1609977"/>
    <lineage>
        <taxon>Bacteria</taxon>
        <taxon>Pseudomonadati</taxon>
        <taxon>Pseudomonadota</taxon>
        <taxon>Alphaproteobacteria</taxon>
        <taxon>Sphingomonadales</taxon>
        <taxon>Sphingomonadaceae</taxon>
        <taxon>Sphingomonas</taxon>
    </lineage>
</organism>
<dbReference type="PANTHER" id="PTHR45586">
    <property type="entry name" value="TPR REPEAT-CONTAINING PROTEIN PA4667"/>
    <property type="match status" value="1"/>
</dbReference>
<accession>A0A7U5BFG9</accession>
<evidence type="ECO:0000256" key="2">
    <source>
        <dbReference type="ARBA" id="ARBA00022803"/>
    </source>
</evidence>
<keyword evidence="2 3" id="KW-0802">TPR repeat</keyword>
<evidence type="ECO:0000313" key="4">
    <source>
        <dbReference type="EMBL" id="AJP74308.1"/>
    </source>
</evidence>
<feature type="repeat" description="TPR" evidence="3">
    <location>
        <begin position="368"/>
        <end position="401"/>
    </location>
</feature>
<dbReference type="KEGG" id="sphi:TS85_06105"/>
<evidence type="ECO:0000256" key="3">
    <source>
        <dbReference type="PROSITE-ProRule" id="PRU00339"/>
    </source>
</evidence>
<dbReference type="SUPFAM" id="SSF48452">
    <property type="entry name" value="TPR-like"/>
    <property type="match status" value="1"/>
</dbReference>
<dbReference type="SMART" id="SM00028">
    <property type="entry name" value="TPR"/>
    <property type="match status" value="2"/>
</dbReference>
<proteinExistence type="predicted"/>
<dbReference type="EMBL" id="CP010836">
    <property type="protein sequence ID" value="AJP74308.1"/>
    <property type="molecule type" value="Genomic_DNA"/>
</dbReference>
<protein>
    <recommendedName>
        <fullName evidence="6">Tetratricopeptide repeat protein</fullName>
    </recommendedName>
</protein>
<gene>
    <name evidence="4" type="ORF">TS85_06105</name>
</gene>